<dbReference type="PROSITE" id="PS50077">
    <property type="entry name" value="HEAT_REPEAT"/>
    <property type="match status" value="1"/>
</dbReference>
<evidence type="ECO:0000256" key="1">
    <source>
        <dbReference type="ARBA" id="ARBA00045876"/>
    </source>
</evidence>
<comment type="function">
    <text evidence="1">Catalyzes the hydroxylation of the N(6)-(4-aminobutyl)-L-lysine intermediate produced by deoxyhypusine synthase/DHPS on a critical lysine of the eukaryotic translation initiation factor 5A/eIF-5A. This is the second step of the post-translational modification of that lysine into an unusual amino acid residue named hypusine. Hypusination is unique to mature eIF-5A factor and is essential for its function.</text>
</comment>
<dbReference type="PANTHER" id="PTHR12697">
    <property type="entry name" value="PBS LYASE HEAT-LIKE PROTEIN"/>
    <property type="match status" value="1"/>
</dbReference>
<dbReference type="InterPro" id="IPR004155">
    <property type="entry name" value="PBS_lyase_HEAT"/>
</dbReference>
<dbReference type="SMART" id="SM00567">
    <property type="entry name" value="EZ_HEAT"/>
    <property type="match status" value="14"/>
</dbReference>
<proteinExistence type="predicted"/>
<dbReference type="SUPFAM" id="SSF48371">
    <property type="entry name" value="ARM repeat"/>
    <property type="match status" value="1"/>
</dbReference>
<dbReference type="InterPro" id="IPR011989">
    <property type="entry name" value="ARM-like"/>
</dbReference>
<dbReference type="EMBL" id="DSUT01000186">
    <property type="protein sequence ID" value="HGK29033.1"/>
    <property type="molecule type" value="Genomic_DNA"/>
</dbReference>
<evidence type="ECO:0000313" key="2">
    <source>
        <dbReference type="EMBL" id="HGK29033.1"/>
    </source>
</evidence>
<dbReference type="Gene3D" id="1.25.10.10">
    <property type="entry name" value="Leucine-rich Repeat Variant"/>
    <property type="match status" value="4"/>
</dbReference>
<dbReference type="AlphaFoldDB" id="A0A7C4CCI5"/>
<organism evidence="2">
    <name type="scientific">candidate division WOR-3 bacterium</name>
    <dbReference type="NCBI Taxonomy" id="2052148"/>
    <lineage>
        <taxon>Bacteria</taxon>
        <taxon>Bacteria division WOR-3</taxon>
    </lineage>
</organism>
<dbReference type="GO" id="GO:0016491">
    <property type="term" value="F:oxidoreductase activity"/>
    <property type="evidence" value="ECO:0007669"/>
    <property type="project" value="TreeGrafter"/>
</dbReference>
<dbReference type="InterPro" id="IPR021133">
    <property type="entry name" value="HEAT_type_2"/>
</dbReference>
<dbReference type="Pfam" id="PF13646">
    <property type="entry name" value="HEAT_2"/>
    <property type="match status" value="5"/>
</dbReference>
<accession>A0A7C4CCI5</accession>
<protein>
    <recommendedName>
        <fullName evidence="3">HEAT repeat domain-containing protein</fullName>
    </recommendedName>
</protein>
<comment type="caution">
    <text evidence="2">The sequence shown here is derived from an EMBL/GenBank/DDBJ whole genome shotgun (WGS) entry which is preliminary data.</text>
</comment>
<gene>
    <name evidence="2" type="ORF">ENS41_08840</name>
</gene>
<sequence>MPLRQIITDLQDPDPATRSWAVDSLRRLGTAEAAGALVFVLGDPDPSVRARAAAALAAIGEPAAEPLARYLAAWDGSLGTVIPELLGRLRTTAGLDLLLQHLDEPDPLVRSAIARALGAISLELARSGSDNSAALSRAKTGLLDLLRDIEPEVQIAAAGALGQLGDPETCNALLDEMADDNPAVRRAAVEALGRIGDKQSANALARAAADDPSPEVRSAADFALRSISDRTVGSLVELLTSDALDDRIRALALLLEEGRSAVMPLTELLRRPEPAVRSAAAEALGMLGEPAALDYLLPLVGDGESSVRLAVVRALGRIRHVRSAERLAAAIEDQDPKVSGAAAGALEALGELSVEPMFQLLTSPCAETRVRAIAVLGRLRHKGAVNRLLRGLRDRVAWVRIVSAQALGEIGEGQATTALLRILDDRDAVVRAMAAEALGKLRDFRASMKLLDRVRDCSDLVRANSIRALGRIGNPVAVPFVTSALGDESVEVRCAAIEALAALRVVEAIPRLRALSRPWPLCPEPAEVKRVARSALAILEEIRQLQERTPET</sequence>
<name>A0A7C4CCI5_UNCW3</name>
<evidence type="ECO:0008006" key="3">
    <source>
        <dbReference type="Google" id="ProtNLM"/>
    </source>
</evidence>
<reference evidence="2" key="1">
    <citation type="journal article" date="2020" name="mSystems">
        <title>Genome- and Community-Level Interaction Insights into Carbon Utilization and Element Cycling Functions of Hydrothermarchaeota in Hydrothermal Sediment.</title>
        <authorList>
            <person name="Zhou Z."/>
            <person name="Liu Y."/>
            <person name="Xu W."/>
            <person name="Pan J."/>
            <person name="Luo Z.H."/>
            <person name="Li M."/>
        </authorList>
    </citation>
    <scope>NUCLEOTIDE SEQUENCE [LARGE SCALE GENOMIC DNA]</scope>
    <source>
        <strain evidence="2">SpSt-488</strain>
    </source>
</reference>
<dbReference type="InterPro" id="IPR016024">
    <property type="entry name" value="ARM-type_fold"/>
</dbReference>
<dbReference type="PANTHER" id="PTHR12697:SF5">
    <property type="entry name" value="DEOXYHYPUSINE HYDROXYLASE"/>
    <property type="match status" value="1"/>
</dbReference>